<keyword evidence="6" id="KW-0675">Receptor</keyword>
<dbReference type="GO" id="GO:0004930">
    <property type="term" value="F:G protein-coupled receptor activity"/>
    <property type="evidence" value="ECO:0007669"/>
    <property type="project" value="UniProtKB-KW"/>
</dbReference>
<dbReference type="OrthoDB" id="10046818at2759"/>
<feature type="transmembrane region" description="Helical" evidence="8">
    <location>
        <begin position="216"/>
        <end position="237"/>
    </location>
</feature>
<dbReference type="Pfam" id="PF00001">
    <property type="entry name" value="7tm_1"/>
    <property type="match status" value="1"/>
</dbReference>
<evidence type="ECO:0000313" key="10">
    <source>
        <dbReference type="EMBL" id="CAF1380969.1"/>
    </source>
</evidence>
<feature type="transmembrane region" description="Helical" evidence="8">
    <location>
        <begin position="132"/>
        <end position="149"/>
    </location>
</feature>
<feature type="transmembrane region" description="Helical" evidence="8">
    <location>
        <begin position="257"/>
        <end position="280"/>
    </location>
</feature>
<evidence type="ECO:0000259" key="9">
    <source>
        <dbReference type="PROSITE" id="PS50262"/>
    </source>
</evidence>
<feature type="transmembrane region" description="Helical" evidence="8">
    <location>
        <begin position="169"/>
        <end position="195"/>
    </location>
</feature>
<keyword evidence="2 8" id="KW-0812">Transmembrane</keyword>
<accession>A0A815JH57</accession>
<keyword evidence="5 8" id="KW-0472">Membrane</keyword>
<feature type="transmembrane region" description="Helical" evidence="8">
    <location>
        <begin position="16"/>
        <end position="36"/>
    </location>
</feature>
<evidence type="ECO:0000256" key="6">
    <source>
        <dbReference type="ARBA" id="ARBA00023170"/>
    </source>
</evidence>
<feature type="domain" description="G-protein coupled receptors family 1 profile" evidence="9">
    <location>
        <begin position="28"/>
        <end position="277"/>
    </location>
</feature>
<feature type="transmembrane region" description="Helical" evidence="8">
    <location>
        <begin position="48"/>
        <end position="73"/>
    </location>
</feature>
<dbReference type="PANTHER" id="PTHR24243">
    <property type="entry name" value="G-PROTEIN COUPLED RECEPTOR"/>
    <property type="match status" value="1"/>
</dbReference>
<protein>
    <recommendedName>
        <fullName evidence="9">G-protein coupled receptors family 1 profile domain-containing protein</fullName>
    </recommendedName>
</protein>
<evidence type="ECO:0000256" key="3">
    <source>
        <dbReference type="ARBA" id="ARBA00022989"/>
    </source>
</evidence>
<keyword evidence="7" id="KW-0807">Transducer</keyword>
<reference evidence="10" key="1">
    <citation type="submission" date="2021-02" db="EMBL/GenBank/DDBJ databases">
        <authorList>
            <person name="Nowell W R."/>
        </authorList>
    </citation>
    <scope>NUCLEOTIDE SEQUENCE</scope>
</reference>
<proteinExistence type="predicted"/>
<gene>
    <name evidence="10" type="ORF">EDS130_LOCUS34923</name>
</gene>
<dbReference type="EMBL" id="CAJNOJ010000299">
    <property type="protein sequence ID" value="CAF1380969.1"/>
    <property type="molecule type" value="Genomic_DNA"/>
</dbReference>
<dbReference type="SUPFAM" id="SSF81321">
    <property type="entry name" value="Family A G protein-coupled receptor-like"/>
    <property type="match status" value="1"/>
</dbReference>
<evidence type="ECO:0000313" key="11">
    <source>
        <dbReference type="Proteomes" id="UP000663852"/>
    </source>
</evidence>
<dbReference type="Proteomes" id="UP000663852">
    <property type="component" value="Unassembled WGS sequence"/>
</dbReference>
<evidence type="ECO:0000256" key="2">
    <source>
        <dbReference type="ARBA" id="ARBA00022692"/>
    </source>
</evidence>
<comment type="caution">
    <text evidence="10">The sequence shown here is derived from an EMBL/GenBank/DDBJ whole genome shotgun (WGS) entry which is preliminary data.</text>
</comment>
<feature type="transmembrane region" description="Helical" evidence="8">
    <location>
        <begin position="93"/>
        <end position="112"/>
    </location>
</feature>
<evidence type="ECO:0000256" key="8">
    <source>
        <dbReference type="SAM" id="Phobius"/>
    </source>
</evidence>
<comment type="subcellular location">
    <subcellularLocation>
        <location evidence="1">Membrane</location>
        <topology evidence="1">Multi-pass membrane protein</topology>
    </subcellularLocation>
</comment>
<evidence type="ECO:0000256" key="7">
    <source>
        <dbReference type="ARBA" id="ARBA00023224"/>
    </source>
</evidence>
<dbReference type="PANTHER" id="PTHR24243:SF230">
    <property type="entry name" value="G-PROTEIN COUPLED RECEPTORS FAMILY 1 PROFILE DOMAIN-CONTAINING PROTEIN"/>
    <property type="match status" value="1"/>
</dbReference>
<evidence type="ECO:0000256" key="1">
    <source>
        <dbReference type="ARBA" id="ARBA00004141"/>
    </source>
</evidence>
<dbReference type="GO" id="GO:0005886">
    <property type="term" value="C:plasma membrane"/>
    <property type="evidence" value="ECO:0007669"/>
    <property type="project" value="TreeGrafter"/>
</dbReference>
<keyword evidence="4" id="KW-0297">G-protein coupled receptor</keyword>
<dbReference type="AlphaFoldDB" id="A0A815JH57"/>
<name>A0A815JH57_ADIRI</name>
<dbReference type="InterPro" id="IPR017452">
    <property type="entry name" value="GPCR_Rhodpsn_7TM"/>
</dbReference>
<evidence type="ECO:0000256" key="4">
    <source>
        <dbReference type="ARBA" id="ARBA00023040"/>
    </source>
</evidence>
<keyword evidence="3 8" id="KW-1133">Transmembrane helix</keyword>
<dbReference type="Gene3D" id="1.20.1070.10">
    <property type="entry name" value="Rhodopsin 7-helix transmembrane proteins"/>
    <property type="match status" value="1"/>
</dbReference>
<dbReference type="InterPro" id="IPR000276">
    <property type="entry name" value="GPCR_Rhodpsn"/>
</dbReference>
<organism evidence="10 11">
    <name type="scientific">Adineta ricciae</name>
    <name type="common">Rotifer</name>
    <dbReference type="NCBI Taxonomy" id="249248"/>
    <lineage>
        <taxon>Eukaryota</taxon>
        <taxon>Metazoa</taxon>
        <taxon>Spiralia</taxon>
        <taxon>Gnathifera</taxon>
        <taxon>Rotifera</taxon>
        <taxon>Eurotatoria</taxon>
        <taxon>Bdelloidea</taxon>
        <taxon>Adinetida</taxon>
        <taxon>Adinetidae</taxon>
        <taxon>Adineta</taxon>
    </lineage>
</organism>
<sequence>MPVTDLPFIQKDISRYGFSIYLALGLLGNFFNCIVFTRRTYRRTPSHLYLLCLSFFSVLYLLWILIPSIYALYYADPQTQSIVYCKMRLYVSHVLNLYLRYSVVFACVDRYFITRTNVHLRSFSSIKTASKLLLAMLIICPLMAMHMPILMDLRNGTCGMFGIYKLIYAIYQIIVSGLLPPILMSIFSILTIISLHQRHHTNQVRVKQSDQHLTRLVIVEVIVNVVTAIPYSANLLYGALTYFATNKSTQRLEIESFITFIAQFMIYFVGVIPFYLFFLISRGFRKEFIGILANFYYKHILRRVQVVPGHGPQTNHRQIMQSRL</sequence>
<dbReference type="PROSITE" id="PS50262">
    <property type="entry name" value="G_PROTEIN_RECEP_F1_2"/>
    <property type="match status" value="1"/>
</dbReference>
<evidence type="ECO:0000256" key="5">
    <source>
        <dbReference type="ARBA" id="ARBA00023136"/>
    </source>
</evidence>